<reference evidence="13" key="1">
    <citation type="journal article" date="2019" name="Sci. Rep.">
        <title>Draft genome of Tanacetum cinerariifolium, the natural source of mosquito coil.</title>
        <authorList>
            <person name="Yamashiro T."/>
            <person name="Shiraishi A."/>
            <person name="Satake H."/>
            <person name="Nakayama K."/>
        </authorList>
    </citation>
    <scope>NUCLEOTIDE SEQUENCE</scope>
</reference>
<keyword evidence="6" id="KW-0967">Endosome</keyword>
<feature type="compositionally biased region" description="Basic and acidic residues" evidence="10">
    <location>
        <begin position="132"/>
        <end position="143"/>
    </location>
</feature>
<organism evidence="13">
    <name type="scientific">Tanacetum cinerariifolium</name>
    <name type="common">Dalmatian daisy</name>
    <name type="synonym">Chrysanthemum cinerariifolium</name>
    <dbReference type="NCBI Taxonomy" id="118510"/>
    <lineage>
        <taxon>Eukaryota</taxon>
        <taxon>Viridiplantae</taxon>
        <taxon>Streptophyta</taxon>
        <taxon>Embryophyta</taxon>
        <taxon>Tracheophyta</taxon>
        <taxon>Spermatophyta</taxon>
        <taxon>Magnoliopsida</taxon>
        <taxon>eudicotyledons</taxon>
        <taxon>Gunneridae</taxon>
        <taxon>Pentapetalae</taxon>
        <taxon>asterids</taxon>
        <taxon>campanulids</taxon>
        <taxon>Asterales</taxon>
        <taxon>Asteraceae</taxon>
        <taxon>Asteroideae</taxon>
        <taxon>Anthemideae</taxon>
        <taxon>Anthemidinae</taxon>
        <taxon>Tanacetum</taxon>
    </lineage>
</organism>
<dbReference type="EMBL" id="BKCJ010007449">
    <property type="protein sequence ID" value="GEU77317.1"/>
    <property type="molecule type" value="Genomic_DNA"/>
</dbReference>
<evidence type="ECO:0000256" key="6">
    <source>
        <dbReference type="ARBA" id="ARBA00022753"/>
    </source>
</evidence>
<accession>A0A6L2MVR1</accession>
<keyword evidence="9" id="KW-0472">Membrane</keyword>
<dbReference type="InterPro" id="IPR042303">
    <property type="entry name" value="Malonyl_CoA_deC_C_sf"/>
</dbReference>
<feature type="domain" description="Malonyl-CoA decarboxylase C-terminal" evidence="12">
    <location>
        <begin position="58"/>
        <end position="130"/>
    </location>
</feature>
<dbReference type="GO" id="GO:0005782">
    <property type="term" value="C:peroxisomal matrix"/>
    <property type="evidence" value="ECO:0007669"/>
    <property type="project" value="TreeGrafter"/>
</dbReference>
<dbReference type="GO" id="GO:0050080">
    <property type="term" value="F:malonyl-CoA decarboxylase activity"/>
    <property type="evidence" value="ECO:0007669"/>
    <property type="project" value="InterPro"/>
</dbReference>
<evidence type="ECO:0000256" key="10">
    <source>
        <dbReference type="SAM" id="MobiDB-lite"/>
    </source>
</evidence>
<dbReference type="InterPro" id="IPR007956">
    <property type="entry name" value="Malonyl_CoA_deC_C"/>
</dbReference>
<feature type="region of interest" description="Disordered" evidence="10">
    <location>
        <begin position="104"/>
        <end position="180"/>
    </location>
</feature>
<evidence type="ECO:0000259" key="12">
    <source>
        <dbReference type="Pfam" id="PF05292"/>
    </source>
</evidence>
<evidence type="ECO:0000256" key="3">
    <source>
        <dbReference type="ARBA" id="ARBA00005227"/>
    </source>
</evidence>
<evidence type="ECO:0000313" key="13">
    <source>
        <dbReference type="EMBL" id="GEU77317.1"/>
    </source>
</evidence>
<dbReference type="GO" id="GO:0010008">
    <property type="term" value="C:endosome membrane"/>
    <property type="evidence" value="ECO:0007669"/>
    <property type="project" value="UniProtKB-SubCell"/>
</dbReference>
<name>A0A6L2MVR1_TANCI</name>
<keyword evidence="4 13" id="KW-0812">Transmembrane</keyword>
<proteinExistence type="inferred from homology"/>
<keyword evidence="8" id="KW-0333">Golgi apparatus</keyword>
<dbReference type="InterPro" id="IPR004240">
    <property type="entry name" value="EMP70"/>
</dbReference>
<feature type="compositionally biased region" description="Basic and acidic residues" evidence="10">
    <location>
        <begin position="104"/>
        <end position="124"/>
    </location>
</feature>
<comment type="similarity">
    <text evidence="3">Belongs to the nonaspanin (TM9SF) (TC 9.A.2) family.</text>
</comment>
<evidence type="ECO:0000256" key="11">
    <source>
        <dbReference type="SAM" id="SignalP"/>
    </source>
</evidence>
<dbReference type="Gene3D" id="3.40.630.150">
    <property type="entry name" value="Malonyl-CoA decarboxylase, catalytic domain"/>
    <property type="match status" value="1"/>
</dbReference>
<evidence type="ECO:0000256" key="8">
    <source>
        <dbReference type="ARBA" id="ARBA00023034"/>
    </source>
</evidence>
<evidence type="ECO:0000256" key="2">
    <source>
        <dbReference type="ARBA" id="ARBA00004653"/>
    </source>
</evidence>
<keyword evidence="5 11" id="KW-0732">Signal</keyword>
<keyword evidence="7" id="KW-1133">Transmembrane helix</keyword>
<comment type="caution">
    <text evidence="13">The sequence shown here is derived from an EMBL/GenBank/DDBJ whole genome shotgun (WGS) entry which is preliminary data.</text>
</comment>
<evidence type="ECO:0000256" key="9">
    <source>
        <dbReference type="ARBA" id="ARBA00023136"/>
    </source>
</evidence>
<evidence type="ECO:0000256" key="4">
    <source>
        <dbReference type="ARBA" id="ARBA00022692"/>
    </source>
</evidence>
<dbReference type="Pfam" id="PF02990">
    <property type="entry name" value="EMP70"/>
    <property type="match status" value="1"/>
</dbReference>
<dbReference type="GO" id="GO:0005759">
    <property type="term" value="C:mitochondrial matrix"/>
    <property type="evidence" value="ECO:0007669"/>
    <property type="project" value="TreeGrafter"/>
</dbReference>
<dbReference type="GO" id="GO:2001294">
    <property type="term" value="P:malonyl-CoA catabolic process"/>
    <property type="evidence" value="ECO:0007669"/>
    <property type="project" value="TreeGrafter"/>
</dbReference>
<comment type="subcellular location">
    <subcellularLocation>
        <location evidence="1">Endosome membrane</location>
        <topology evidence="1">Multi-pass membrane protein</topology>
    </subcellularLocation>
    <subcellularLocation>
        <location evidence="2">Golgi apparatus membrane</location>
        <topology evidence="2">Multi-pass membrane protein</topology>
    </subcellularLocation>
</comment>
<dbReference type="PANTHER" id="PTHR28641:SF1">
    <property type="entry name" value="MALONYL-COA DECARBOXYLASE, MITOCHONDRIAL"/>
    <property type="match status" value="1"/>
</dbReference>
<dbReference type="GO" id="GO:0006633">
    <property type="term" value="P:fatty acid biosynthetic process"/>
    <property type="evidence" value="ECO:0007669"/>
    <property type="project" value="InterPro"/>
</dbReference>
<dbReference type="PANTHER" id="PTHR28641">
    <property type="match status" value="1"/>
</dbReference>
<protein>
    <submittedName>
        <fullName evidence="13">Transmembrane 9 superfamily member 1</fullName>
    </submittedName>
</protein>
<dbReference type="Pfam" id="PF05292">
    <property type="entry name" value="MCD"/>
    <property type="match status" value="1"/>
</dbReference>
<dbReference type="GO" id="GO:0000139">
    <property type="term" value="C:Golgi membrane"/>
    <property type="evidence" value="ECO:0007669"/>
    <property type="project" value="UniProtKB-SubCell"/>
</dbReference>
<evidence type="ECO:0000256" key="1">
    <source>
        <dbReference type="ARBA" id="ARBA00004337"/>
    </source>
</evidence>
<dbReference type="InterPro" id="IPR038917">
    <property type="entry name" value="Malonyl_CoA_deC"/>
</dbReference>
<dbReference type="AlphaFoldDB" id="A0A6L2MVR1"/>
<feature type="compositionally biased region" description="Polar residues" evidence="10">
    <location>
        <begin position="144"/>
        <end position="153"/>
    </location>
</feature>
<gene>
    <name evidence="13" type="ORF">Tci_049295</name>
</gene>
<feature type="signal peptide" evidence="11">
    <location>
        <begin position="1"/>
        <end position="19"/>
    </location>
</feature>
<feature type="chain" id="PRO_5036503598" evidence="11">
    <location>
        <begin position="20"/>
        <end position="180"/>
    </location>
</feature>
<evidence type="ECO:0000256" key="5">
    <source>
        <dbReference type="ARBA" id="ARBA00022729"/>
    </source>
</evidence>
<sequence length="180" mass="20654">MMVIFLTGLVSMILMRTLRNDYAKYAREDDDLETLKRDVSEESAWLVTIGSVNLWHDPPTPEHEATTALFYSISSTQPGLAGINLGKFLIKSVIYLVRNKREKDKIKTKPDKKREAWRSREKSKAVSVNKGRKTEQNVKRKAENANTIKSYSSFKERRKEKGLNCNLLKGQRGRPELPAN</sequence>
<evidence type="ECO:0000256" key="7">
    <source>
        <dbReference type="ARBA" id="ARBA00022989"/>
    </source>
</evidence>
<dbReference type="GO" id="GO:0006085">
    <property type="term" value="P:acetyl-CoA biosynthetic process"/>
    <property type="evidence" value="ECO:0007669"/>
    <property type="project" value="TreeGrafter"/>
</dbReference>